<sequence length="680" mass="77213">MARRYDSRTTTFSPEGRLYQVEYAMEAINNAGSTVGVLGKQCVILAGEKKTISKLLESGKASEKIYTLDDHVVCAVAGITSDANVLINQLRLSAQRYRYSYQEPIPIEKLVTSICDVKQQYTQFGGLRPFGVSFLFAGYDDHYGFQLYHTDPSGNLSGWKATAIGMNNQTAQGILKTDWHEDMSTKECLELVAKVLVKSMDSATPTAETLEFGVLTLNKDKEVCFRMLSDDEINALMAAAKPEHSAGERWFLKPLEGPKYAEWYFPSKYNVPEFKVGDYFEMQAERYKKRAHPAMAKFDKVMNRMYKRKDEIKAFLAQLDEESFRSEPAFQDLYAMYRLMDSESPLSFEVPERIYRETPPMFGPGYSSTVADQSEAAEEGGDLDRDAGRMFEKAADELVFLMSLLKDNLGDVDYAKIDRRISMHAGSQAEARAMAMDALREHEIPIPWSGAADVRIEFGDTEVASDTGLNIVDEGSSVRSLLEEDNLEATAGMEALGGLTEEDIYRESGYDMTAAATPEQEANEFNLPPSGEFDAELIAVDDSGPLETPVTPVRTLKHVQLNMSFGNYAFSEKQQTAMKKFQSQRRRRARMRFKEIMSPSNSDLEPAIPKRQRLFMQHRHRFVDPLFRRRRLKYMERLTTGKTKPKEKKYHGYYIVHPDNKKRWPSNLGSVTIPWPSPYH</sequence>
<reference evidence="8 9" key="1">
    <citation type="submission" date="2020-04" db="EMBL/GenBank/DDBJ databases">
        <title>Perkinsus chesapeaki whole genome sequence.</title>
        <authorList>
            <person name="Bogema D.R."/>
        </authorList>
    </citation>
    <scope>NUCLEOTIDE SEQUENCE [LARGE SCALE GENOMIC DNA]</scope>
    <source>
        <strain evidence="8">ATCC PRA-425</strain>
    </source>
</reference>
<dbReference type="Gene3D" id="3.60.20.10">
    <property type="entry name" value="Glutamine Phosphoribosylpyrophosphate, subunit 1, domain 1"/>
    <property type="match status" value="1"/>
</dbReference>
<comment type="caution">
    <text evidence="8">The sequence shown here is derived from an EMBL/GenBank/DDBJ whole genome shotgun (WGS) entry which is preliminary data.</text>
</comment>
<dbReference type="PANTHER" id="PTHR11599">
    <property type="entry name" value="PROTEASOME SUBUNIT ALPHA/BETA"/>
    <property type="match status" value="1"/>
</dbReference>
<dbReference type="InterPro" id="IPR001353">
    <property type="entry name" value="Proteasome_sua/b"/>
</dbReference>
<dbReference type="PROSITE" id="PS00854">
    <property type="entry name" value="PROTEASOME_BETA_1"/>
    <property type="match status" value="1"/>
</dbReference>
<keyword evidence="5" id="KW-0539">Nucleus</keyword>
<dbReference type="AlphaFoldDB" id="A0A7J6LQB6"/>
<dbReference type="FunFam" id="3.60.20.10:FF:000031">
    <property type="entry name" value="Proteasome subunit alpha type"/>
    <property type="match status" value="1"/>
</dbReference>
<dbReference type="PROSITE" id="PS51475">
    <property type="entry name" value="PROTEASOME_ALPHA_2"/>
    <property type="match status" value="1"/>
</dbReference>
<dbReference type="GO" id="GO:0006511">
    <property type="term" value="P:ubiquitin-dependent protein catabolic process"/>
    <property type="evidence" value="ECO:0007669"/>
    <property type="project" value="InterPro"/>
</dbReference>
<dbReference type="NCBIfam" id="NF003075">
    <property type="entry name" value="PRK03996.1"/>
    <property type="match status" value="1"/>
</dbReference>
<gene>
    <name evidence="8" type="ORF">FOL47_006850</name>
</gene>
<dbReference type="CDD" id="cd03752">
    <property type="entry name" value="proteasome_alpha_type_4"/>
    <property type="match status" value="1"/>
</dbReference>
<evidence type="ECO:0000256" key="3">
    <source>
        <dbReference type="ARBA" id="ARBA00022490"/>
    </source>
</evidence>
<proteinExistence type="inferred from homology"/>
<comment type="similarity">
    <text evidence="6">Belongs to the peptidase T1A family.</text>
</comment>
<feature type="domain" description="Proteasome alpha-type subunits" evidence="7">
    <location>
        <begin position="5"/>
        <end position="27"/>
    </location>
</feature>
<comment type="subcellular location">
    <subcellularLocation>
        <location evidence="2">Nucleus</location>
    </subcellularLocation>
</comment>
<keyword evidence="4 6" id="KW-0647">Proteasome</keyword>
<dbReference type="Pfam" id="PF10584">
    <property type="entry name" value="Proteasome_A_N"/>
    <property type="match status" value="1"/>
</dbReference>
<dbReference type="GO" id="GO:0005634">
    <property type="term" value="C:nucleus"/>
    <property type="evidence" value="ECO:0007669"/>
    <property type="project" value="UniProtKB-SubCell"/>
</dbReference>
<dbReference type="Pfam" id="PF00227">
    <property type="entry name" value="Proteasome"/>
    <property type="match status" value="1"/>
</dbReference>
<dbReference type="EMBL" id="JAAPAO010000391">
    <property type="protein sequence ID" value="KAF4661091.1"/>
    <property type="molecule type" value="Genomic_DNA"/>
</dbReference>
<dbReference type="InterPro" id="IPR050115">
    <property type="entry name" value="Proteasome_alpha"/>
</dbReference>
<comment type="function">
    <text evidence="1">The proteasome is a multicatalytic proteinase complex which is characterized by its ability to cleave peptides with Arg, Phe, Tyr, Leu, and Glu adjacent to the leaving group at neutral or slightly basic pH. The proteasome has an ATP-dependent proteolytic activity.</text>
</comment>
<dbReference type="Proteomes" id="UP000591131">
    <property type="component" value="Unassembled WGS sequence"/>
</dbReference>
<evidence type="ECO:0000256" key="6">
    <source>
        <dbReference type="PROSITE-ProRule" id="PRU00808"/>
    </source>
</evidence>
<name>A0A7J6LQB6_PERCH</name>
<dbReference type="InterPro" id="IPR016050">
    <property type="entry name" value="Proteasome_bsu_CS"/>
</dbReference>
<keyword evidence="9" id="KW-1185">Reference proteome</keyword>
<organism evidence="8 9">
    <name type="scientific">Perkinsus chesapeaki</name>
    <name type="common">Clam parasite</name>
    <name type="synonym">Perkinsus andrewsi</name>
    <dbReference type="NCBI Taxonomy" id="330153"/>
    <lineage>
        <taxon>Eukaryota</taxon>
        <taxon>Sar</taxon>
        <taxon>Alveolata</taxon>
        <taxon>Perkinsozoa</taxon>
        <taxon>Perkinsea</taxon>
        <taxon>Perkinsida</taxon>
        <taxon>Perkinsidae</taxon>
        <taxon>Perkinsus</taxon>
    </lineage>
</organism>
<evidence type="ECO:0000256" key="5">
    <source>
        <dbReference type="ARBA" id="ARBA00023242"/>
    </source>
</evidence>
<evidence type="ECO:0000313" key="8">
    <source>
        <dbReference type="EMBL" id="KAF4661091.1"/>
    </source>
</evidence>
<evidence type="ECO:0000256" key="2">
    <source>
        <dbReference type="ARBA" id="ARBA00004123"/>
    </source>
</evidence>
<protein>
    <recommendedName>
        <fullName evidence="7">Proteasome alpha-type subunits domain-containing protein</fullName>
    </recommendedName>
</protein>
<dbReference type="SUPFAM" id="SSF56235">
    <property type="entry name" value="N-terminal nucleophile aminohydrolases (Ntn hydrolases)"/>
    <property type="match status" value="1"/>
</dbReference>
<dbReference type="InterPro" id="IPR029055">
    <property type="entry name" value="Ntn_hydrolases_N"/>
</dbReference>
<evidence type="ECO:0000313" key="9">
    <source>
        <dbReference type="Proteomes" id="UP000591131"/>
    </source>
</evidence>
<dbReference type="PROSITE" id="PS00388">
    <property type="entry name" value="PROTEASOME_ALPHA_1"/>
    <property type="match status" value="1"/>
</dbReference>
<dbReference type="GO" id="GO:0019773">
    <property type="term" value="C:proteasome core complex, alpha-subunit complex"/>
    <property type="evidence" value="ECO:0007669"/>
    <property type="project" value="UniProtKB-UniRule"/>
</dbReference>
<evidence type="ECO:0000256" key="1">
    <source>
        <dbReference type="ARBA" id="ARBA00002000"/>
    </source>
</evidence>
<evidence type="ECO:0000259" key="7">
    <source>
        <dbReference type="PROSITE" id="PS00388"/>
    </source>
</evidence>
<dbReference type="InterPro" id="IPR023332">
    <property type="entry name" value="Proteasome_alpha-type"/>
</dbReference>
<dbReference type="OrthoDB" id="431557at2759"/>
<keyword evidence="3" id="KW-0963">Cytoplasm</keyword>
<dbReference type="SMART" id="SM00948">
    <property type="entry name" value="Proteasome_A_N"/>
    <property type="match status" value="1"/>
</dbReference>
<accession>A0A7J6LQB6</accession>
<evidence type="ECO:0000256" key="4">
    <source>
        <dbReference type="ARBA" id="ARBA00022942"/>
    </source>
</evidence>
<dbReference type="InterPro" id="IPR000426">
    <property type="entry name" value="Proteasome_asu_N"/>
</dbReference>